<dbReference type="InterPro" id="IPR036095">
    <property type="entry name" value="PTS_EIIB-like_sf"/>
</dbReference>
<evidence type="ECO:0000256" key="10">
    <source>
        <dbReference type="ARBA" id="ARBA00023136"/>
    </source>
</evidence>
<evidence type="ECO:0000313" key="14">
    <source>
        <dbReference type="EMBL" id="MFD1442017.1"/>
    </source>
</evidence>
<sequence>MTKYDIIGATGCTTGIAHTYMAKKALEEAAKEKGLSYKFEAHGRMGVENELTPEEIKEAGAVVVASDKDVDAERFDGKPMVNVPVARAIKDAGKLIDEAMAAKPAEKKGNEEDYGTGENVSDYIAAPDSGTGLGFTLYRALMNGVSDMLPFVVGGGVLIALSLLWGINSADPKSAEYNQIAFYMHSIGTTAFSMMVPMLAGGIARSISSPALVGGIAGGLIATAGGTGFLGGIVAGFAAGYIFLGLTKLMSVIPKNFNGIKAIFLLPVLGTLVTGFLIYWISSPMKFVNEGMVNFLEGFQDSSPIVLGIIMGCMCAFDMGGPVNKAASLVALALLAKGNYFFIAGFSAACIAPPLITGIATTVFHKYYTVGERNAGLVNYLLGSTHITEGAIPFVVEDPIRNMPIMMLGSSIAASLTYLFRVQVPAPAGAFLVLPIVVHPFLWLLAIFTGAIIGGLLLGAVRKHRVVTGKKVIPGYVPEKGVAQKA</sequence>
<keyword evidence="3" id="KW-1003">Cell membrane</keyword>
<dbReference type="NCBIfam" id="TIGR01427">
    <property type="entry name" value="PTS_IIC_fructo"/>
    <property type="match status" value="1"/>
</dbReference>
<dbReference type="InterPro" id="IPR006327">
    <property type="entry name" value="PTS_IIC_fruc"/>
</dbReference>
<dbReference type="PROSITE" id="PS51099">
    <property type="entry name" value="PTS_EIIB_TYPE_2"/>
    <property type="match status" value="1"/>
</dbReference>
<evidence type="ECO:0000259" key="12">
    <source>
        <dbReference type="PROSITE" id="PS51099"/>
    </source>
</evidence>
<dbReference type="Pfam" id="PF02378">
    <property type="entry name" value="PTS_EIIC"/>
    <property type="match status" value="1"/>
</dbReference>
<keyword evidence="4" id="KW-0597">Phosphoprotein</keyword>
<name>A0ABW4D1M6_9LACO</name>
<feature type="transmembrane region" description="Helical" evidence="11">
    <location>
        <begin position="262"/>
        <end position="282"/>
    </location>
</feature>
<dbReference type="RefSeq" id="WP_125755152.1">
    <property type="nucleotide sequence ID" value="NZ_JBHTOK010000078.1"/>
</dbReference>
<dbReference type="EMBL" id="JBHTOK010000078">
    <property type="protein sequence ID" value="MFD1442017.1"/>
    <property type="molecule type" value="Genomic_DNA"/>
</dbReference>
<evidence type="ECO:0000256" key="9">
    <source>
        <dbReference type="ARBA" id="ARBA00022989"/>
    </source>
</evidence>
<feature type="transmembrane region" description="Helical" evidence="11">
    <location>
        <begin position="180"/>
        <end position="200"/>
    </location>
</feature>
<dbReference type="InterPro" id="IPR003353">
    <property type="entry name" value="PTS_IIB_fruc"/>
</dbReference>
<comment type="subcellular location">
    <subcellularLocation>
        <location evidence="1">Cell inner membrane</location>
        <topology evidence="1">Multi-pass membrane protein</topology>
    </subcellularLocation>
</comment>
<evidence type="ECO:0000313" key="15">
    <source>
        <dbReference type="Proteomes" id="UP001597212"/>
    </source>
</evidence>
<evidence type="ECO:0000259" key="13">
    <source>
        <dbReference type="PROSITE" id="PS51104"/>
    </source>
</evidence>
<gene>
    <name evidence="14" type="ORF">ACFQ5K_11575</name>
</gene>
<dbReference type="CDD" id="cd05569">
    <property type="entry name" value="PTS_IIB_fructose"/>
    <property type="match status" value="1"/>
</dbReference>
<feature type="transmembrane region" description="Helical" evidence="11">
    <location>
        <begin position="302"/>
        <end position="319"/>
    </location>
</feature>
<dbReference type="InterPro" id="IPR013014">
    <property type="entry name" value="PTS_EIIC_2"/>
</dbReference>
<dbReference type="InterPro" id="IPR003352">
    <property type="entry name" value="PTS_EIIC"/>
</dbReference>
<proteinExistence type="predicted"/>
<keyword evidence="2" id="KW-0813">Transport</keyword>
<evidence type="ECO:0000256" key="6">
    <source>
        <dbReference type="ARBA" id="ARBA00022679"/>
    </source>
</evidence>
<protein>
    <submittedName>
        <fullName evidence="14">PTS fructose transporter subunit IIC</fullName>
    </submittedName>
</protein>
<evidence type="ECO:0000256" key="7">
    <source>
        <dbReference type="ARBA" id="ARBA00022683"/>
    </source>
</evidence>
<evidence type="ECO:0000256" key="4">
    <source>
        <dbReference type="ARBA" id="ARBA00022553"/>
    </source>
</evidence>
<evidence type="ECO:0000256" key="3">
    <source>
        <dbReference type="ARBA" id="ARBA00022475"/>
    </source>
</evidence>
<feature type="transmembrane region" description="Helical" evidence="11">
    <location>
        <begin position="403"/>
        <end position="421"/>
    </location>
</feature>
<evidence type="ECO:0000256" key="5">
    <source>
        <dbReference type="ARBA" id="ARBA00022597"/>
    </source>
</evidence>
<evidence type="ECO:0000256" key="11">
    <source>
        <dbReference type="SAM" id="Phobius"/>
    </source>
</evidence>
<keyword evidence="9 11" id="KW-1133">Transmembrane helix</keyword>
<dbReference type="Gene3D" id="3.40.50.2300">
    <property type="match status" value="1"/>
</dbReference>
<dbReference type="SUPFAM" id="SSF52794">
    <property type="entry name" value="PTS system IIB component-like"/>
    <property type="match status" value="1"/>
</dbReference>
<feature type="domain" description="PTS EIIB type-2" evidence="12">
    <location>
        <begin position="6"/>
        <end position="101"/>
    </location>
</feature>
<feature type="transmembrane region" description="Helical" evidence="11">
    <location>
        <begin position="207"/>
        <end position="224"/>
    </location>
</feature>
<keyword evidence="6" id="KW-0808">Transferase</keyword>
<feature type="transmembrane region" description="Helical" evidence="11">
    <location>
        <begin position="148"/>
        <end position="168"/>
    </location>
</feature>
<dbReference type="NCBIfam" id="TIGR00829">
    <property type="entry name" value="FRU"/>
    <property type="match status" value="1"/>
</dbReference>
<dbReference type="InterPro" id="IPR013011">
    <property type="entry name" value="PTS_EIIB_2"/>
</dbReference>
<feature type="transmembrane region" description="Helical" evidence="11">
    <location>
        <begin position="340"/>
        <end position="365"/>
    </location>
</feature>
<dbReference type="InterPro" id="IPR050864">
    <property type="entry name" value="Bacterial_PTS_Sugar_Transport"/>
</dbReference>
<dbReference type="PANTHER" id="PTHR30505:SF28">
    <property type="entry name" value="PTS SYSTEM 2-O-ALPHA-MANNOSYL-D-GLYCERATE-SPECIFIC EIIABC COMPONENT"/>
    <property type="match status" value="1"/>
</dbReference>
<dbReference type="InterPro" id="IPR003501">
    <property type="entry name" value="PTS_EIIB_2/3"/>
</dbReference>
<dbReference type="PROSITE" id="PS51104">
    <property type="entry name" value="PTS_EIIC_TYPE_2"/>
    <property type="match status" value="1"/>
</dbReference>
<feature type="domain" description="PTS EIIC type-2" evidence="13">
    <location>
        <begin position="137"/>
        <end position="480"/>
    </location>
</feature>
<dbReference type="Proteomes" id="UP001597212">
    <property type="component" value="Unassembled WGS sequence"/>
</dbReference>
<evidence type="ECO:0000256" key="8">
    <source>
        <dbReference type="ARBA" id="ARBA00022692"/>
    </source>
</evidence>
<comment type="caution">
    <text evidence="14">The sequence shown here is derived from an EMBL/GenBank/DDBJ whole genome shotgun (WGS) entry which is preliminary data.</text>
</comment>
<keyword evidence="5" id="KW-0762">Sugar transport</keyword>
<dbReference type="Pfam" id="PF02302">
    <property type="entry name" value="PTS_IIB"/>
    <property type="match status" value="1"/>
</dbReference>
<reference evidence="15" key="1">
    <citation type="journal article" date="2019" name="Int. J. Syst. Evol. Microbiol.">
        <title>The Global Catalogue of Microorganisms (GCM) 10K type strain sequencing project: providing services to taxonomists for standard genome sequencing and annotation.</title>
        <authorList>
            <consortium name="The Broad Institute Genomics Platform"/>
            <consortium name="The Broad Institute Genome Sequencing Center for Infectious Disease"/>
            <person name="Wu L."/>
            <person name="Ma J."/>
        </authorList>
    </citation>
    <scope>NUCLEOTIDE SEQUENCE [LARGE SCALE GENOMIC DNA]</scope>
    <source>
        <strain evidence="15">CCM 8912</strain>
    </source>
</reference>
<keyword evidence="15" id="KW-1185">Reference proteome</keyword>
<organism evidence="14 15">
    <name type="scientific">Lacticaseibacillus hegangensis</name>
    <dbReference type="NCBI Taxonomy" id="2486010"/>
    <lineage>
        <taxon>Bacteria</taxon>
        <taxon>Bacillati</taxon>
        <taxon>Bacillota</taxon>
        <taxon>Bacilli</taxon>
        <taxon>Lactobacillales</taxon>
        <taxon>Lactobacillaceae</taxon>
        <taxon>Lacticaseibacillus</taxon>
    </lineage>
</organism>
<accession>A0ABW4D1M6</accession>
<keyword evidence="10 11" id="KW-0472">Membrane</keyword>
<evidence type="ECO:0000256" key="1">
    <source>
        <dbReference type="ARBA" id="ARBA00004429"/>
    </source>
</evidence>
<keyword evidence="8 11" id="KW-0812">Transmembrane</keyword>
<feature type="transmembrane region" description="Helical" evidence="11">
    <location>
        <begin position="441"/>
        <end position="461"/>
    </location>
</feature>
<evidence type="ECO:0000256" key="2">
    <source>
        <dbReference type="ARBA" id="ARBA00022448"/>
    </source>
</evidence>
<keyword evidence="7" id="KW-0598">Phosphotransferase system</keyword>
<dbReference type="PANTHER" id="PTHR30505">
    <property type="entry name" value="FRUCTOSE-LIKE PERMEASE"/>
    <property type="match status" value="1"/>
</dbReference>